<evidence type="ECO:0000256" key="1">
    <source>
        <dbReference type="ARBA" id="ARBA00023295"/>
    </source>
</evidence>
<sequence>MTLAVCLAAVTAAVSGAASRPPALGYTNSGHWVAVPGLGVVYHVNGAGRAVDAQADVGEVEPGSQVVQSDTSGYVVGPSRITEFGKSDLAVDQTLKPPTGERPVALETASGPYLVYREAGSVVRLGDKATTIPAGGPLGEPVATPDGSVWLHRLDANSLCRLAPAAERITCPALVPNGHTGALTVVGERPVFLDTDADSLSPVDPDGLGQPTKIGVDVPRAARVAPVDVRGRVAIVDPAAKRMHLVDGTDLGRGRQPAPPVTVNLPDGTYSAPVAGGSSVVLIDTDNRKVLTYNADGQQQHVADVPEDVGEPRLRRGDDKRVYVDGPEGTRVLVVDEDGSVANVPVVGTGPSASAPPVSPSAEPSAGARPGGSGPPTGSPAPIPSAPPRSPGTPTTTQGPRAAPASPPGMPPGLTATPEGDTLRVAWGAAPANGAAVTDYLVSWAPVAGGAGGNSGHGGSARATTITGLTRGVAYQITVVARNSAGRGTPAQTRATLPAATRTATVTRGRPTTYEDSCGPPNCHFMHIELRGFAPNTSYHVDPHSSEKFDYNPGATLRTDSQGVLIFERFPFSSPGETIWVTVRDTDVESNRYVWPAA</sequence>
<feature type="domain" description="Fibronectin type-III" evidence="5">
    <location>
        <begin position="407"/>
        <end position="504"/>
    </location>
</feature>
<reference evidence="6" key="1">
    <citation type="submission" date="2021-01" db="EMBL/GenBank/DDBJ databases">
        <title>Whole genome shotgun sequence of Virgisporangium aliadipatigenens NBRC 105644.</title>
        <authorList>
            <person name="Komaki H."/>
            <person name="Tamura T."/>
        </authorList>
    </citation>
    <scope>NUCLEOTIDE SEQUENCE</scope>
    <source>
        <strain evidence="6">NBRC 105644</strain>
    </source>
</reference>
<dbReference type="InterPro" id="IPR013783">
    <property type="entry name" value="Ig-like_fold"/>
</dbReference>
<comment type="caution">
    <text evidence="6">The sequence shown here is derived from an EMBL/GenBank/DDBJ whole genome shotgun (WGS) entry which is preliminary data.</text>
</comment>
<keyword evidence="2" id="KW-0119">Carbohydrate metabolism</keyword>
<proteinExistence type="predicted"/>
<dbReference type="AlphaFoldDB" id="A0A8J4DSR4"/>
<protein>
    <recommendedName>
        <fullName evidence="5">Fibronectin type-III domain-containing protein</fullName>
    </recommendedName>
</protein>
<dbReference type="SMART" id="SM00060">
    <property type="entry name" value="FN3"/>
    <property type="match status" value="1"/>
</dbReference>
<evidence type="ECO:0000256" key="2">
    <source>
        <dbReference type="ARBA" id="ARBA00023326"/>
    </source>
</evidence>
<dbReference type="Gene3D" id="2.60.40.10">
    <property type="entry name" value="Immunoglobulins"/>
    <property type="match status" value="1"/>
</dbReference>
<feature type="signal peptide" evidence="4">
    <location>
        <begin position="1"/>
        <end position="17"/>
    </location>
</feature>
<feature type="chain" id="PRO_5035210434" description="Fibronectin type-III domain-containing protein" evidence="4">
    <location>
        <begin position="18"/>
        <end position="598"/>
    </location>
</feature>
<dbReference type="EMBL" id="BOPF01000020">
    <property type="protein sequence ID" value="GIJ48431.1"/>
    <property type="molecule type" value="Genomic_DNA"/>
</dbReference>
<dbReference type="InterPro" id="IPR036116">
    <property type="entry name" value="FN3_sf"/>
</dbReference>
<evidence type="ECO:0000313" key="7">
    <source>
        <dbReference type="Proteomes" id="UP000619260"/>
    </source>
</evidence>
<evidence type="ECO:0000256" key="4">
    <source>
        <dbReference type="SAM" id="SignalP"/>
    </source>
</evidence>
<keyword evidence="4" id="KW-0732">Signal</keyword>
<dbReference type="Pfam" id="PF00041">
    <property type="entry name" value="fn3"/>
    <property type="match status" value="1"/>
</dbReference>
<feature type="compositionally biased region" description="Low complexity" evidence="3">
    <location>
        <begin position="392"/>
        <end position="404"/>
    </location>
</feature>
<keyword evidence="1" id="KW-0326">Glycosidase</keyword>
<dbReference type="GO" id="GO:0000272">
    <property type="term" value="P:polysaccharide catabolic process"/>
    <property type="evidence" value="ECO:0007669"/>
    <property type="project" value="UniProtKB-KW"/>
</dbReference>
<evidence type="ECO:0000259" key="5">
    <source>
        <dbReference type="PROSITE" id="PS50853"/>
    </source>
</evidence>
<keyword evidence="7" id="KW-1185">Reference proteome</keyword>
<dbReference type="CDD" id="cd00063">
    <property type="entry name" value="FN3"/>
    <property type="match status" value="1"/>
</dbReference>
<name>A0A8J4DSR4_9ACTN</name>
<dbReference type="InterPro" id="IPR003961">
    <property type="entry name" value="FN3_dom"/>
</dbReference>
<feature type="region of interest" description="Disordered" evidence="3">
    <location>
        <begin position="297"/>
        <end position="324"/>
    </location>
</feature>
<feature type="compositionally biased region" description="Pro residues" evidence="3">
    <location>
        <begin position="377"/>
        <end position="391"/>
    </location>
</feature>
<evidence type="ECO:0000256" key="3">
    <source>
        <dbReference type="SAM" id="MobiDB-lite"/>
    </source>
</evidence>
<feature type="region of interest" description="Disordered" evidence="3">
    <location>
        <begin position="342"/>
        <end position="420"/>
    </location>
</feature>
<keyword evidence="1" id="KW-0378">Hydrolase</keyword>
<gene>
    <name evidence="6" type="ORF">Val02_53170</name>
</gene>
<accession>A0A8J4DSR4</accession>
<organism evidence="6 7">
    <name type="scientific">Virgisporangium aliadipatigenens</name>
    <dbReference type="NCBI Taxonomy" id="741659"/>
    <lineage>
        <taxon>Bacteria</taxon>
        <taxon>Bacillati</taxon>
        <taxon>Actinomycetota</taxon>
        <taxon>Actinomycetes</taxon>
        <taxon>Micromonosporales</taxon>
        <taxon>Micromonosporaceae</taxon>
        <taxon>Virgisporangium</taxon>
    </lineage>
</organism>
<dbReference type="InterPro" id="IPR011044">
    <property type="entry name" value="Quino_amine_DH_bsu"/>
</dbReference>
<dbReference type="PROSITE" id="PS50853">
    <property type="entry name" value="FN3"/>
    <property type="match status" value="1"/>
</dbReference>
<evidence type="ECO:0000313" key="6">
    <source>
        <dbReference type="EMBL" id="GIJ48431.1"/>
    </source>
</evidence>
<feature type="compositionally biased region" description="Basic and acidic residues" evidence="3">
    <location>
        <begin position="310"/>
        <end position="323"/>
    </location>
</feature>
<feature type="compositionally biased region" description="Low complexity" evidence="3">
    <location>
        <begin position="351"/>
        <end position="368"/>
    </location>
</feature>
<dbReference type="Proteomes" id="UP000619260">
    <property type="component" value="Unassembled WGS sequence"/>
</dbReference>
<dbReference type="GO" id="GO:0016798">
    <property type="term" value="F:hydrolase activity, acting on glycosyl bonds"/>
    <property type="evidence" value="ECO:0007669"/>
    <property type="project" value="UniProtKB-KW"/>
</dbReference>
<dbReference type="SUPFAM" id="SSF50969">
    <property type="entry name" value="YVTN repeat-like/Quinoprotein amine dehydrogenase"/>
    <property type="match status" value="1"/>
</dbReference>
<dbReference type="SUPFAM" id="SSF49265">
    <property type="entry name" value="Fibronectin type III"/>
    <property type="match status" value="1"/>
</dbReference>
<keyword evidence="2" id="KW-0624">Polysaccharide degradation</keyword>